<dbReference type="EMBL" id="JAUSUE010000014">
    <property type="protein sequence ID" value="MDQ0204230.1"/>
    <property type="molecule type" value="Genomic_DNA"/>
</dbReference>
<dbReference type="Proteomes" id="UP001239167">
    <property type="component" value="Unassembled WGS sequence"/>
</dbReference>
<accession>A0ABT9Y8R4</accession>
<comment type="caution">
    <text evidence="3">The sequence shown here is derived from an EMBL/GenBank/DDBJ whole genome shotgun (WGS) entry which is preliminary data.</text>
</comment>
<dbReference type="InterPro" id="IPR029016">
    <property type="entry name" value="GAF-like_dom_sf"/>
</dbReference>
<dbReference type="Pfam" id="PF01590">
    <property type="entry name" value="GAF"/>
    <property type="match status" value="1"/>
</dbReference>
<keyword evidence="4" id="KW-1185">Reference proteome</keyword>
<dbReference type="Pfam" id="PF02954">
    <property type="entry name" value="HTH_8"/>
    <property type="match status" value="1"/>
</dbReference>
<dbReference type="RefSeq" id="WP_196605490.1">
    <property type="nucleotide sequence ID" value="NZ_CP116940.1"/>
</dbReference>
<feature type="domain" description="DNA binding HTH" evidence="2">
    <location>
        <begin position="162"/>
        <end position="205"/>
    </location>
</feature>
<dbReference type="InterPro" id="IPR002197">
    <property type="entry name" value="HTH_Fis"/>
</dbReference>
<proteinExistence type="predicted"/>
<protein>
    <submittedName>
        <fullName evidence="3">Transcriptional regulator with PAS, ATPase and Fis domain</fullName>
    </submittedName>
</protein>
<dbReference type="Gene3D" id="3.30.450.40">
    <property type="match status" value="1"/>
</dbReference>
<evidence type="ECO:0000259" key="2">
    <source>
        <dbReference type="Pfam" id="PF02954"/>
    </source>
</evidence>
<dbReference type="SUPFAM" id="SSF46689">
    <property type="entry name" value="Homeodomain-like"/>
    <property type="match status" value="1"/>
</dbReference>
<evidence type="ECO:0000313" key="3">
    <source>
        <dbReference type="EMBL" id="MDQ0204230.1"/>
    </source>
</evidence>
<feature type="domain" description="GAF" evidence="1">
    <location>
        <begin position="45"/>
        <end position="138"/>
    </location>
</feature>
<sequence length="209" mass="23466">MESLLQQIQPVVQKTAQAIAEVIGLEVEVADKNFIRIAGTGKYSENCGELMNAGFVYDHVLQTGKMIMIEHPGFHILCKPCPNYQNCPEYTELAAPIIFNGETVGVIGLVSFDEKQTRHFVENKPWMVQFIGKMAELITGNIAEVAEEEQVSKNKKYSELNLGDLERRTIQKALEEVAGEVRKAEKAAKMLGISRATLYRKIQEYDLTD</sequence>
<evidence type="ECO:0000259" key="1">
    <source>
        <dbReference type="Pfam" id="PF01590"/>
    </source>
</evidence>
<name>A0ABT9Y8R4_9FIRM</name>
<dbReference type="InterPro" id="IPR003018">
    <property type="entry name" value="GAF"/>
</dbReference>
<reference evidence="3 4" key="1">
    <citation type="submission" date="2023-07" db="EMBL/GenBank/DDBJ databases">
        <title>Genomic Encyclopedia of Type Strains, Phase IV (KMG-IV): sequencing the most valuable type-strain genomes for metagenomic binning, comparative biology and taxonomic classification.</title>
        <authorList>
            <person name="Goeker M."/>
        </authorList>
    </citation>
    <scope>NUCLEOTIDE SEQUENCE [LARGE SCALE GENOMIC DNA]</scope>
    <source>
        <strain evidence="3 4">DSM 16980</strain>
    </source>
</reference>
<gene>
    <name evidence="3" type="ORF">J2S01_001958</name>
</gene>
<evidence type="ECO:0000313" key="4">
    <source>
        <dbReference type="Proteomes" id="UP001239167"/>
    </source>
</evidence>
<dbReference type="PRINTS" id="PR01590">
    <property type="entry name" value="HTHFIS"/>
</dbReference>
<dbReference type="SUPFAM" id="SSF55781">
    <property type="entry name" value="GAF domain-like"/>
    <property type="match status" value="1"/>
</dbReference>
<dbReference type="Gene3D" id="1.10.10.60">
    <property type="entry name" value="Homeodomain-like"/>
    <property type="match status" value="1"/>
</dbReference>
<dbReference type="InterPro" id="IPR009057">
    <property type="entry name" value="Homeodomain-like_sf"/>
</dbReference>
<organism evidence="3 4">
    <name type="scientific">Pectinatus haikarae</name>
    <dbReference type="NCBI Taxonomy" id="349096"/>
    <lineage>
        <taxon>Bacteria</taxon>
        <taxon>Bacillati</taxon>
        <taxon>Bacillota</taxon>
        <taxon>Negativicutes</taxon>
        <taxon>Selenomonadales</taxon>
        <taxon>Selenomonadaceae</taxon>
        <taxon>Pectinatus</taxon>
    </lineage>
</organism>